<comment type="similarity">
    <text evidence="5">Belongs to the helicase family. DinG subfamily.</text>
</comment>
<evidence type="ECO:0000256" key="2">
    <source>
        <dbReference type="ARBA" id="ARBA00022741"/>
    </source>
</evidence>
<dbReference type="InterPro" id="IPR006555">
    <property type="entry name" value="ATP-dep_Helicase_C"/>
</dbReference>
<dbReference type="SUPFAM" id="SSF52540">
    <property type="entry name" value="P-loop containing nucleoside triphosphate hydrolases"/>
    <property type="match status" value="2"/>
</dbReference>
<keyword evidence="4" id="KW-0067">ATP-binding</keyword>
<keyword evidence="9" id="KW-0347">Helicase</keyword>
<evidence type="ECO:0000256" key="4">
    <source>
        <dbReference type="ARBA" id="ARBA00022840"/>
    </source>
</evidence>
<dbReference type="PANTHER" id="PTHR11472:SF34">
    <property type="entry name" value="REGULATOR OF TELOMERE ELONGATION HELICASE 1"/>
    <property type="match status" value="1"/>
</dbReference>
<evidence type="ECO:0000256" key="7">
    <source>
        <dbReference type="ARBA" id="ARBA00048954"/>
    </source>
</evidence>
<dbReference type="GO" id="GO:0005524">
    <property type="term" value="F:ATP binding"/>
    <property type="evidence" value="ECO:0007669"/>
    <property type="project" value="UniProtKB-KW"/>
</dbReference>
<dbReference type="InterPro" id="IPR014001">
    <property type="entry name" value="Helicase_ATP-bd"/>
</dbReference>
<dbReference type="SMART" id="SM00491">
    <property type="entry name" value="HELICc2"/>
    <property type="match status" value="1"/>
</dbReference>
<evidence type="ECO:0000256" key="1">
    <source>
        <dbReference type="ARBA" id="ARBA00001966"/>
    </source>
</evidence>
<dbReference type="EC" id="5.6.2.3" evidence="6"/>
<reference evidence="9" key="1">
    <citation type="submission" date="2020-02" db="EMBL/GenBank/DDBJ databases">
        <authorList>
            <person name="Meier V. D."/>
        </authorList>
    </citation>
    <scope>NUCLEOTIDE SEQUENCE</scope>
    <source>
        <strain evidence="9">AVDCRST_MAG20</strain>
    </source>
</reference>
<feature type="domain" description="Helicase ATP-binding" evidence="8">
    <location>
        <begin position="20"/>
        <end position="292"/>
    </location>
</feature>
<dbReference type="SMART" id="SM00487">
    <property type="entry name" value="DEXDc"/>
    <property type="match status" value="1"/>
</dbReference>
<dbReference type="GO" id="GO:0016818">
    <property type="term" value="F:hydrolase activity, acting on acid anhydrides, in phosphorus-containing anhydrides"/>
    <property type="evidence" value="ECO:0007669"/>
    <property type="project" value="InterPro"/>
</dbReference>
<comment type="cofactor">
    <cofactor evidence="1">
        <name>[4Fe-4S] cluster</name>
        <dbReference type="ChEBI" id="CHEBI:49883"/>
    </cofactor>
</comment>
<dbReference type="GO" id="GO:0003676">
    <property type="term" value="F:nucleic acid binding"/>
    <property type="evidence" value="ECO:0007669"/>
    <property type="project" value="InterPro"/>
</dbReference>
<dbReference type="PANTHER" id="PTHR11472">
    <property type="entry name" value="DNA REPAIR DEAD HELICASE RAD3/XP-D SUBFAMILY MEMBER"/>
    <property type="match status" value="1"/>
</dbReference>
<sequence>MDEGTEDGDVGARAVASLAAVAASLPGGEVRKGQQAMAAAVAEAIDVGRHLLVQAGTGTGKTLGYLVPAVLSGRTTVVATATRALQEQLVGRDLPLLAGLLDRPFTFAMLKGRSNYLCRAALADAVGAGDQAVLLGEAIDRDLVSAVATWSVDTATGDRADLPLALRDEAWAQLSVGPGECPGAQRCPHGSTCFAEEARRVAADADVVVVNTHLYGLHVASGGAVLPDHEVVVFDEAHALADVAADTLGLTMGPGRLANLARGARAVFTREHPSALRLDGAAARLEAVLEPLVGDRVDPSSGDLATVLLGCAEDAADVLAAGRGLDAVGDAIARKERLVQLATGVAGDLRLLGELGAGQVAWVERAGARPVLRVAPVDVGEELPRRLFAHVTAVLTSATLAVGDSFDPAANRLGLDRTGAARADGAGEPAGPPWTGLDVGSPFDHERQALLYCAAHLPDPRSAGYEPAMLAELTELVAAAGGRTLGLFTSKRAMAVAAAHLEEHLDVEVLVQDQLPRPLLQRRFLEDETSVLVATMGFWQGFDAPGATCSLVVIDRLPFARPDDPLADARREAATKAKRNAFASVDLPDAATLLAQGAGRLIRTADDEGVVAVLDRRLATASYRWTLVRSLPPMRRTKDPAEARRVLAAIAASRPA</sequence>
<dbReference type="Pfam" id="PF00270">
    <property type="entry name" value="DEAD"/>
    <property type="match status" value="1"/>
</dbReference>
<dbReference type="GO" id="GO:0006139">
    <property type="term" value="P:nucleobase-containing compound metabolic process"/>
    <property type="evidence" value="ECO:0007669"/>
    <property type="project" value="InterPro"/>
</dbReference>
<dbReference type="EMBL" id="CADCSY010000082">
    <property type="protein sequence ID" value="CAA9242761.1"/>
    <property type="molecule type" value="Genomic_DNA"/>
</dbReference>
<accession>A0A6J4I4X4</accession>
<organism evidence="9">
    <name type="scientific">uncultured Acidimicrobiales bacterium</name>
    <dbReference type="NCBI Taxonomy" id="310071"/>
    <lineage>
        <taxon>Bacteria</taxon>
        <taxon>Bacillati</taxon>
        <taxon>Actinomycetota</taxon>
        <taxon>Acidimicrobiia</taxon>
        <taxon>Acidimicrobiales</taxon>
        <taxon>environmental samples</taxon>
    </lineage>
</organism>
<dbReference type="InterPro" id="IPR014013">
    <property type="entry name" value="Helic_SF1/SF2_ATP-bd_DinG/Rad3"/>
</dbReference>
<dbReference type="Gene3D" id="3.40.50.300">
    <property type="entry name" value="P-loop containing nucleotide triphosphate hydrolases"/>
    <property type="match status" value="2"/>
</dbReference>
<evidence type="ECO:0000256" key="3">
    <source>
        <dbReference type="ARBA" id="ARBA00022801"/>
    </source>
</evidence>
<dbReference type="InterPro" id="IPR045028">
    <property type="entry name" value="DinG/Rad3-like"/>
</dbReference>
<dbReference type="Pfam" id="PF13307">
    <property type="entry name" value="Helicase_C_2"/>
    <property type="match status" value="1"/>
</dbReference>
<proteinExistence type="inferred from homology"/>
<dbReference type="AlphaFoldDB" id="A0A6J4I4X4"/>
<evidence type="ECO:0000259" key="8">
    <source>
        <dbReference type="PROSITE" id="PS51193"/>
    </source>
</evidence>
<protein>
    <recommendedName>
        <fullName evidence="6">DNA 5'-3' helicase</fullName>
        <ecNumber evidence="6">5.6.2.3</ecNumber>
    </recommendedName>
</protein>
<evidence type="ECO:0000256" key="5">
    <source>
        <dbReference type="ARBA" id="ARBA00038058"/>
    </source>
</evidence>
<dbReference type="GO" id="GO:0043139">
    <property type="term" value="F:5'-3' DNA helicase activity"/>
    <property type="evidence" value="ECO:0007669"/>
    <property type="project" value="UniProtKB-EC"/>
</dbReference>
<dbReference type="InterPro" id="IPR011545">
    <property type="entry name" value="DEAD/DEAH_box_helicase_dom"/>
</dbReference>
<evidence type="ECO:0000256" key="6">
    <source>
        <dbReference type="ARBA" id="ARBA00044969"/>
    </source>
</evidence>
<evidence type="ECO:0000313" key="9">
    <source>
        <dbReference type="EMBL" id="CAA9242761.1"/>
    </source>
</evidence>
<dbReference type="InterPro" id="IPR027417">
    <property type="entry name" value="P-loop_NTPase"/>
</dbReference>
<gene>
    <name evidence="9" type="ORF">AVDCRST_MAG20-1832</name>
</gene>
<keyword evidence="2" id="KW-0547">Nucleotide-binding</keyword>
<comment type="catalytic activity">
    <reaction evidence="7">
        <text>ATP + H2O = ADP + phosphate + H(+)</text>
        <dbReference type="Rhea" id="RHEA:13065"/>
        <dbReference type="ChEBI" id="CHEBI:15377"/>
        <dbReference type="ChEBI" id="CHEBI:15378"/>
        <dbReference type="ChEBI" id="CHEBI:30616"/>
        <dbReference type="ChEBI" id="CHEBI:43474"/>
        <dbReference type="ChEBI" id="CHEBI:456216"/>
        <dbReference type="EC" id="5.6.2.3"/>
    </reaction>
</comment>
<keyword evidence="3" id="KW-0378">Hydrolase</keyword>
<dbReference type="PROSITE" id="PS51193">
    <property type="entry name" value="HELICASE_ATP_BIND_2"/>
    <property type="match status" value="1"/>
</dbReference>
<name>A0A6J4I4X4_9ACTN</name>